<dbReference type="OrthoDB" id="115583at2759"/>
<protein>
    <submittedName>
        <fullName evidence="1">Uncharacterized protein</fullName>
    </submittedName>
</protein>
<comment type="caution">
    <text evidence="1">The sequence shown here is derived from an EMBL/GenBank/DDBJ whole genome shotgun (WGS) entry which is preliminary data.</text>
</comment>
<gene>
    <name evidence="1" type="ORF">PHMEG_00028896</name>
</gene>
<name>A0A225V513_9STRA</name>
<reference evidence="2" key="1">
    <citation type="submission" date="2017-03" db="EMBL/GenBank/DDBJ databases">
        <title>Phytopthora megakarya and P. palmivora, two closely related causual agents of cacao black pod achieved similar genome size and gene model numbers by different mechanisms.</title>
        <authorList>
            <person name="Ali S."/>
            <person name="Shao J."/>
            <person name="Larry D.J."/>
            <person name="Kronmiller B."/>
            <person name="Shen D."/>
            <person name="Strem M.D."/>
            <person name="Melnick R.L."/>
            <person name="Guiltinan M.J."/>
            <person name="Tyler B.M."/>
            <person name="Meinhardt L.W."/>
            <person name="Bailey B.A."/>
        </authorList>
    </citation>
    <scope>NUCLEOTIDE SEQUENCE [LARGE SCALE GENOMIC DNA]</scope>
    <source>
        <strain evidence="2">zdho120</strain>
    </source>
</reference>
<dbReference type="EMBL" id="NBNE01007979">
    <property type="protein sequence ID" value="OWZ00008.1"/>
    <property type="molecule type" value="Genomic_DNA"/>
</dbReference>
<organism evidence="1 2">
    <name type="scientific">Phytophthora megakarya</name>
    <dbReference type="NCBI Taxonomy" id="4795"/>
    <lineage>
        <taxon>Eukaryota</taxon>
        <taxon>Sar</taxon>
        <taxon>Stramenopiles</taxon>
        <taxon>Oomycota</taxon>
        <taxon>Peronosporomycetes</taxon>
        <taxon>Peronosporales</taxon>
        <taxon>Peronosporaceae</taxon>
        <taxon>Phytophthora</taxon>
    </lineage>
</organism>
<accession>A0A225V513</accession>
<proteinExistence type="predicted"/>
<keyword evidence="2" id="KW-1185">Reference proteome</keyword>
<sequence length="133" mass="15295">MASKGKNVCGLDSFKGKSYMIWKDKLMAYINTQDQLYKCKRLEKGLPTVRVLMSDFLQGSPEQPPTPDFFLSTLPASVSRMEPREMVNTPERDYGQKVTARIIDLTRAWSKLTKSQWPDVRTFLANRKMPGMK</sequence>
<dbReference type="Proteomes" id="UP000198211">
    <property type="component" value="Unassembled WGS sequence"/>
</dbReference>
<evidence type="ECO:0000313" key="1">
    <source>
        <dbReference type="EMBL" id="OWZ00008.1"/>
    </source>
</evidence>
<dbReference type="AlphaFoldDB" id="A0A225V513"/>
<evidence type="ECO:0000313" key="2">
    <source>
        <dbReference type="Proteomes" id="UP000198211"/>
    </source>
</evidence>